<dbReference type="AlphaFoldDB" id="A0A454XIF0"/>
<organism evidence="1 2">
    <name type="scientific">Pristionchus pacificus</name>
    <name type="common">Parasitic nematode worm</name>
    <dbReference type="NCBI Taxonomy" id="54126"/>
    <lineage>
        <taxon>Eukaryota</taxon>
        <taxon>Metazoa</taxon>
        <taxon>Ecdysozoa</taxon>
        <taxon>Nematoda</taxon>
        <taxon>Chromadorea</taxon>
        <taxon>Rhabditida</taxon>
        <taxon>Rhabditina</taxon>
        <taxon>Diplogasteromorpha</taxon>
        <taxon>Diplogasteroidea</taxon>
        <taxon>Neodiplogasteridae</taxon>
        <taxon>Pristionchus</taxon>
    </lineage>
</organism>
<evidence type="ECO:0000313" key="2">
    <source>
        <dbReference type="Proteomes" id="UP000005239"/>
    </source>
</evidence>
<gene>
    <name evidence="1" type="primary">WBGene00092319</name>
</gene>
<reference evidence="2" key="1">
    <citation type="journal article" date="2008" name="Nat. Genet.">
        <title>The Pristionchus pacificus genome provides a unique perspective on nematode lifestyle and parasitism.</title>
        <authorList>
            <person name="Dieterich C."/>
            <person name="Clifton S.W."/>
            <person name="Schuster L.N."/>
            <person name="Chinwalla A."/>
            <person name="Delehaunty K."/>
            <person name="Dinkelacker I."/>
            <person name="Fulton L."/>
            <person name="Fulton R."/>
            <person name="Godfrey J."/>
            <person name="Minx P."/>
            <person name="Mitreva M."/>
            <person name="Roeseler W."/>
            <person name="Tian H."/>
            <person name="Witte H."/>
            <person name="Yang S.P."/>
            <person name="Wilson R.K."/>
            <person name="Sommer R.J."/>
        </authorList>
    </citation>
    <scope>NUCLEOTIDE SEQUENCE [LARGE SCALE GENOMIC DNA]</scope>
    <source>
        <strain evidence="2">PS312</strain>
    </source>
</reference>
<proteinExistence type="predicted"/>
<protein>
    <submittedName>
        <fullName evidence="1">Uncharacterized protein</fullName>
    </submittedName>
</protein>
<name>A0A454XIF0_PRIPA</name>
<dbReference type="EnsemblMetazoa" id="PPA02765.1">
    <property type="protein sequence ID" value="PPA02765.1"/>
    <property type="gene ID" value="WBGene00092319"/>
</dbReference>
<accession>A0A8R1Y8M7</accession>
<sequence length="229" mass="25133">MMLIVCIAALAAPANAAYAEPAVDWTQIARLLREEYPTAGQLNSTNLVRQLADRAVELGVDRDEFATNFRVLLSLLILSPGEKRALAIESEKGMLPESLNTTEEILSHLAAHFPNHNAVLNRRLDVIAPRVEKLGAEAKDFVKKVTAYAIGITRTRLSHVVEKDKDRKKDDDEGKAARKALDDQLVADYGRLSAACQSELERAFPARTLRKVAGSSVEHVAGLEEHLSS</sequence>
<dbReference type="Proteomes" id="UP000005239">
    <property type="component" value="Unassembled WGS sequence"/>
</dbReference>
<dbReference type="Gene3D" id="1.20.120.1100">
    <property type="match status" value="1"/>
</dbReference>
<evidence type="ECO:0000313" key="1">
    <source>
        <dbReference type="EnsemblMetazoa" id="PPA02765.1"/>
    </source>
</evidence>
<reference evidence="1" key="2">
    <citation type="submission" date="2022-06" db="UniProtKB">
        <authorList>
            <consortium name="EnsemblMetazoa"/>
        </authorList>
    </citation>
    <scope>IDENTIFICATION</scope>
    <source>
        <strain evidence="1">PS312</strain>
    </source>
</reference>
<accession>A0A454XIF0</accession>
<keyword evidence="2" id="KW-1185">Reference proteome</keyword>